<feature type="transmembrane region" description="Helical" evidence="2">
    <location>
        <begin position="336"/>
        <end position="356"/>
    </location>
</feature>
<accession>A0A2P6NME1</accession>
<gene>
    <name evidence="3" type="ORF">PROFUN_07206</name>
</gene>
<dbReference type="InParanoid" id="A0A2P6NME1"/>
<keyword evidence="4" id="KW-1185">Reference proteome</keyword>
<name>A0A2P6NME1_9EUKA</name>
<feature type="transmembrane region" description="Helical" evidence="2">
    <location>
        <begin position="297"/>
        <end position="316"/>
    </location>
</feature>
<evidence type="ECO:0000313" key="4">
    <source>
        <dbReference type="Proteomes" id="UP000241769"/>
    </source>
</evidence>
<evidence type="ECO:0000256" key="1">
    <source>
        <dbReference type="SAM" id="MobiDB-lite"/>
    </source>
</evidence>
<feature type="transmembrane region" description="Helical" evidence="2">
    <location>
        <begin position="250"/>
        <end position="276"/>
    </location>
</feature>
<feature type="transmembrane region" description="Helical" evidence="2">
    <location>
        <begin position="175"/>
        <end position="196"/>
    </location>
</feature>
<feature type="region of interest" description="Disordered" evidence="1">
    <location>
        <begin position="440"/>
        <end position="467"/>
    </location>
</feature>
<keyword evidence="2" id="KW-0812">Transmembrane</keyword>
<protein>
    <submittedName>
        <fullName evidence="3">Uncharacterized protein</fullName>
    </submittedName>
</protein>
<feature type="transmembrane region" description="Helical" evidence="2">
    <location>
        <begin position="368"/>
        <end position="391"/>
    </location>
</feature>
<evidence type="ECO:0000313" key="3">
    <source>
        <dbReference type="EMBL" id="PRP85135.1"/>
    </source>
</evidence>
<evidence type="ECO:0000256" key="2">
    <source>
        <dbReference type="SAM" id="Phobius"/>
    </source>
</evidence>
<dbReference type="Proteomes" id="UP000241769">
    <property type="component" value="Unassembled WGS sequence"/>
</dbReference>
<dbReference type="AlphaFoldDB" id="A0A2P6NME1"/>
<organism evidence="3 4">
    <name type="scientific">Planoprotostelium fungivorum</name>
    <dbReference type="NCBI Taxonomy" id="1890364"/>
    <lineage>
        <taxon>Eukaryota</taxon>
        <taxon>Amoebozoa</taxon>
        <taxon>Evosea</taxon>
        <taxon>Variosea</taxon>
        <taxon>Cavosteliida</taxon>
        <taxon>Cavosteliaceae</taxon>
        <taxon>Planoprotostelium</taxon>
    </lineage>
</organism>
<keyword evidence="2" id="KW-1133">Transmembrane helix</keyword>
<dbReference type="EMBL" id="MDYQ01000050">
    <property type="protein sequence ID" value="PRP85135.1"/>
    <property type="molecule type" value="Genomic_DNA"/>
</dbReference>
<comment type="caution">
    <text evidence="3">The sequence shown here is derived from an EMBL/GenBank/DDBJ whole genome shotgun (WGS) entry which is preliminary data.</text>
</comment>
<keyword evidence="2" id="KW-0472">Membrane</keyword>
<reference evidence="3 4" key="1">
    <citation type="journal article" date="2018" name="Genome Biol. Evol.">
        <title>Multiple Roots of Fruiting Body Formation in Amoebozoa.</title>
        <authorList>
            <person name="Hillmann F."/>
            <person name="Forbes G."/>
            <person name="Novohradska S."/>
            <person name="Ferling I."/>
            <person name="Riege K."/>
            <person name="Groth M."/>
            <person name="Westermann M."/>
            <person name="Marz M."/>
            <person name="Spaller T."/>
            <person name="Winckler T."/>
            <person name="Schaap P."/>
            <person name="Glockner G."/>
        </authorList>
    </citation>
    <scope>NUCLEOTIDE SEQUENCE [LARGE SCALE GENOMIC DNA]</scope>
    <source>
        <strain evidence="3 4">Jena</strain>
    </source>
</reference>
<proteinExistence type="predicted"/>
<feature type="transmembrane region" description="Helical" evidence="2">
    <location>
        <begin position="208"/>
        <end position="230"/>
    </location>
</feature>
<feature type="transmembrane region" description="Helical" evidence="2">
    <location>
        <begin position="403"/>
        <end position="423"/>
    </location>
</feature>
<sequence>MKLLGGTQWESGQGIYADDPPALLINVTIRHSIHSGHIISLDLYVLTLDQKHRQRDTEDGLGIVHGSKDHLCCTKDLLDRGTCHTLGRAVYNSSLVIYSWHASWHINLTLDSSDYLSINDTASLHHSIDITNTDYYETYLVACHDETGIDGTLSLEGQIAMRSVYGYLAGEDAPFIAVHSFLLAFYICSIALFVYFFRQSHLPLKSSVCITIIIVFTSAIMEHILGIALFKEQNSTGHYRLLESTRGWFYFFIMAESAGMAVLMAFTYFSLFSLSISNLWTSKDSVSEQKITVRRDVRILISIVLLCVFCIGFYLWQHERAQHAGGNVLAATAAMWILPALVYIAIILGLTWLEYLKRSQSERNRGMFIFAWSLLSLAAISTLLLFIALFIYGDLSLWKTNFLWTPFLRGFHLIYLIVIVSVLPHMRNVNVVSETPATGGEYSQLREEEEVGDSTTYGTNNEERYPL</sequence>